<dbReference type="RefSeq" id="WP_188887318.1">
    <property type="nucleotide sequence ID" value="NZ_BMHY01000001.1"/>
</dbReference>
<sequence>MRKITKHAAALLFIAALLIYGSVYVSAISQKKDWLFELKDLEGNREAMSGVTFHGKISDGYLQTSFAMQPDGAVSSKTEIFPVPQQPSPYRYISGGSKLIDGFYYEIHGSGSYEVIERSLKNSYRKIGNGYIFPEIRNIKPEPNQVTYSNSLEYGLAKVEDKLYFIVPTTDQYTGTNAIYELRDGEEPRPIVTIDLEQNKDNHAPSLQVLGLESVGDKLVLIIAEGDRLLAKGYDSRTGKPIGEASVGRFHMNGWHTDGTPEEADVNGHSEPYTVFHDLKENKLILNFRASTNDPHAMNRTMVTFDVSEQITLVDEVRHVFKDGNGSYYFDPTTIAYKNGKLYVAMIFSEQGELTYDITLPKHLYVYVFQSSSLLYKGELATNVNDDLIRTIHMPDKENNNYSMQENRYYDQLAFE</sequence>
<comment type="caution">
    <text evidence="1">The sequence shown here is derived from an EMBL/GenBank/DDBJ whole genome shotgun (WGS) entry which is preliminary data.</text>
</comment>
<evidence type="ECO:0000313" key="2">
    <source>
        <dbReference type="Proteomes" id="UP000600247"/>
    </source>
</evidence>
<name>A0A917LSY0_9BACL</name>
<reference evidence="1 2" key="1">
    <citation type="journal article" date="2014" name="Int. J. Syst. Evol. Microbiol.">
        <title>Complete genome sequence of Corynebacterium casei LMG S-19264T (=DSM 44701T), isolated from a smear-ripened cheese.</title>
        <authorList>
            <consortium name="US DOE Joint Genome Institute (JGI-PGF)"/>
            <person name="Walter F."/>
            <person name="Albersmeier A."/>
            <person name="Kalinowski J."/>
            <person name="Ruckert C."/>
        </authorList>
    </citation>
    <scope>NUCLEOTIDE SEQUENCE [LARGE SCALE GENOMIC DNA]</scope>
    <source>
        <strain evidence="1 2">CGMCC 1.15286</strain>
    </source>
</reference>
<organism evidence="1 2">
    <name type="scientific">Paenibacillus radicis</name>
    <name type="common">ex Gao et al. 2016</name>
    <dbReference type="NCBI Taxonomy" id="1737354"/>
    <lineage>
        <taxon>Bacteria</taxon>
        <taxon>Bacillati</taxon>
        <taxon>Bacillota</taxon>
        <taxon>Bacilli</taxon>
        <taxon>Bacillales</taxon>
        <taxon>Paenibacillaceae</taxon>
        <taxon>Paenibacillus</taxon>
    </lineage>
</organism>
<dbReference type="AlphaFoldDB" id="A0A917LSY0"/>
<dbReference type="EMBL" id="BMHY01000001">
    <property type="protein sequence ID" value="GGG54902.1"/>
    <property type="molecule type" value="Genomic_DNA"/>
</dbReference>
<keyword evidence="2" id="KW-1185">Reference proteome</keyword>
<gene>
    <name evidence="1" type="ORF">GCM10010918_04690</name>
</gene>
<proteinExistence type="predicted"/>
<dbReference type="Proteomes" id="UP000600247">
    <property type="component" value="Unassembled WGS sequence"/>
</dbReference>
<protein>
    <submittedName>
        <fullName evidence="1">Uncharacterized protein</fullName>
    </submittedName>
</protein>
<accession>A0A917LSY0</accession>
<evidence type="ECO:0000313" key="1">
    <source>
        <dbReference type="EMBL" id="GGG54902.1"/>
    </source>
</evidence>